<keyword evidence="1" id="KW-0378">Hydrolase</keyword>
<dbReference type="Gene3D" id="3.30.420.10">
    <property type="entry name" value="Ribonuclease H-like superfamily/Ribonuclease H"/>
    <property type="match status" value="1"/>
</dbReference>
<reference evidence="5" key="1">
    <citation type="submission" date="2022-07" db="EMBL/GenBank/DDBJ databases">
        <title>Genome Sequence of Physisporinus lineatus.</title>
        <authorList>
            <person name="Buettner E."/>
        </authorList>
    </citation>
    <scope>NUCLEOTIDE SEQUENCE</scope>
    <source>
        <strain evidence="5">VT162</strain>
    </source>
</reference>
<proteinExistence type="predicted"/>
<dbReference type="Proteomes" id="UP001212997">
    <property type="component" value="Unassembled WGS sequence"/>
</dbReference>
<evidence type="ECO:0000313" key="6">
    <source>
        <dbReference type="Proteomes" id="UP001212997"/>
    </source>
</evidence>
<dbReference type="InterPro" id="IPR013103">
    <property type="entry name" value="RVT_2"/>
</dbReference>
<dbReference type="InterPro" id="IPR036397">
    <property type="entry name" value="RNaseH_sf"/>
</dbReference>
<dbReference type="InterPro" id="IPR054722">
    <property type="entry name" value="PolX-like_BBD"/>
</dbReference>
<evidence type="ECO:0000256" key="2">
    <source>
        <dbReference type="ARBA" id="ARBA00022884"/>
    </source>
</evidence>
<dbReference type="InterPro" id="IPR025724">
    <property type="entry name" value="GAG-pre-integrase_dom"/>
</dbReference>
<dbReference type="SUPFAM" id="SSF56672">
    <property type="entry name" value="DNA/RNA polymerases"/>
    <property type="match status" value="1"/>
</dbReference>
<comment type="caution">
    <text evidence="5">The sequence shown here is derived from an EMBL/GenBank/DDBJ whole genome shotgun (WGS) entry which is preliminary data.</text>
</comment>
<organism evidence="5 6">
    <name type="scientific">Meripilus lineatus</name>
    <dbReference type="NCBI Taxonomy" id="2056292"/>
    <lineage>
        <taxon>Eukaryota</taxon>
        <taxon>Fungi</taxon>
        <taxon>Dikarya</taxon>
        <taxon>Basidiomycota</taxon>
        <taxon>Agaricomycotina</taxon>
        <taxon>Agaricomycetes</taxon>
        <taxon>Polyporales</taxon>
        <taxon>Meripilaceae</taxon>
        <taxon>Meripilus</taxon>
    </lineage>
</organism>
<dbReference type="InterPro" id="IPR012337">
    <property type="entry name" value="RNaseH-like_sf"/>
</dbReference>
<feature type="region of interest" description="Disordered" evidence="3">
    <location>
        <begin position="653"/>
        <end position="729"/>
    </location>
</feature>
<protein>
    <recommendedName>
        <fullName evidence="4">Integrase catalytic domain-containing protein</fullName>
    </recommendedName>
</protein>
<dbReference type="Pfam" id="PF22936">
    <property type="entry name" value="Pol_BBD"/>
    <property type="match status" value="1"/>
</dbReference>
<keyword evidence="1" id="KW-0645">Protease</keyword>
<dbReference type="PANTHER" id="PTHR11439:SF483">
    <property type="entry name" value="PEPTIDE SYNTHASE GLIP-LIKE, PUTATIVE (AFU_ORTHOLOGUE AFUA_3G12920)-RELATED"/>
    <property type="match status" value="1"/>
</dbReference>
<dbReference type="EMBL" id="JANAWD010000374">
    <property type="protein sequence ID" value="KAJ3480457.1"/>
    <property type="molecule type" value="Genomic_DNA"/>
</dbReference>
<dbReference type="InterPro" id="IPR043502">
    <property type="entry name" value="DNA/RNA_pol_sf"/>
</dbReference>
<feature type="region of interest" description="Disordered" evidence="3">
    <location>
        <begin position="759"/>
        <end position="846"/>
    </location>
</feature>
<evidence type="ECO:0000256" key="1">
    <source>
        <dbReference type="ARBA" id="ARBA00022750"/>
    </source>
</evidence>
<keyword evidence="6" id="KW-1185">Reference proteome</keyword>
<gene>
    <name evidence="5" type="ORF">NLI96_g8337</name>
</gene>
<feature type="compositionally biased region" description="Low complexity" evidence="3">
    <location>
        <begin position="660"/>
        <end position="672"/>
    </location>
</feature>
<dbReference type="Pfam" id="PF13976">
    <property type="entry name" value="gag_pre-integrs"/>
    <property type="match status" value="1"/>
</dbReference>
<dbReference type="GO" id="GO:0003723">
    <property type="term" value="F:RNA binding"/>
    <property type="evidence" value="ECO:0007669"/>
    <property type="project" value="UniProtKB-KW"/>
</dbReference>
<keyword evidence="2" id="KW-0694">RNA-binding</keyword>
<feature type="compositionally biased region" description="Pro residues" evidence="3">
    <location>
        <begin position="772"/>
        <end position="794"/>
    </location>
</feature>
<evidence type="ECO:0000256" key="3">
    <source>
        <dbReference type="SAM" id="MobiDB-lite"/>
    </source>
</evidence>
<dbReference type="Pfam" id="PF07727">
    <property type="entry name" value="RVT_2"/>
    <property type="match status" value="1"/>
</dbReference>
<keyword evidence="1" id="KW-0064">Aspartyl protease</keyword>
<name>A0AAD5UXJ4_9APHY</name>
<feature type="compositionally biased region" description="Acidic residues" evidence="3">
    <location>
        <begin position="822"/>
        <end position="844"/>
    </location>
</feature>
<dbReference type="SUPFAM" id="SSF53098">
    <property type="entry name" value="Ribonuclease H-like"/>
    <property type="match status" value="1"/>
</dbReference>
<feature type="domain" description="Integrase catalytic" evidence="4">
    <location>
        <begin position="458"/>
        <end position="626"/>
    </location>
</feature>
<dbReference type="Pfam" id="PF14223">
    <property type="entry name" value="Retrotran_gag_2"/>
    <property type="match status" value="1"/>
</dbReference>
<feature type="compositionally biased region" description="Pro residues" evidence="3">
    <location>
        <begin position="708"/>
        <end position="724"/>
    </location>
</feature>
<dbReference type="CDD" id="cd09272">
    <property type="entry name" value="RNase_HI_RT_Ty1"/>
    <property type="match status" value="1"/>
</dbReference>
<dbReference type="GO" id="GO:0015074">
    <property type="term" value="P:DNA integration"/>
    <property type="evidence" value="ECO:0007669"/>
    <property type="project" value="InterPro"/>
</dbReference>
<dbReference type="GO" id="GO:0004190">
    <property type="term" value="F:aspartic-type endopeptidase activity"/>
    <property type="evidence" value="ECO:0007669"/>
    <property type="project" value="UniProtKB-KW"/>
</dbReference>
<sequence>MSDSVALPKFKPLSSSNYTTWSGEMRAWLMRGGYWMLVKGEEVKPGSLVEGKPTTDESSATLAWSIKAGKAAGELYLALEPDQRTHIVGLEDDPVAIWKKLEAVHLQKRPGSRFLSYDHFFSIQKKEDETLTSLMTRIDEAMIQVKNLRPDKFSLDDLALWNKLEKSKLQESFIGEDLRRQRSVLSPSLQVASIASHTSPNSSVSCSRLANIASTSTTQGTTTTTTPDPSTVQEFAGDASTALSEPSTSSSVHPDAHDYWTADTGATSHMTPHGHWLRNYTPFRTPICLADNSVVFSEGVGSVVFCPVVEGRSLRPVEFTRVLHVPRLRNNLLSVLYLVLNHRIQIHIYKPRMDFSRDKTLLFCAPVDSTHTAYLSGHVAIPSLTPAQSAHLSSASTLPQDLSLWHCRLAYHHYQGVKTLISKGLATGIKLDSAAAPDPICEPCLSGKMHAHPFPTTNTVTPRLLGLVHSDLHGPLRCQTHSGFRYWITFIDDRSKFKAAIPLKAKSEAFLAFKRYRAYAMTKHNLEIGALQDDKGGEYMSKEFNNFCADHGIVRRHTVRNRPQQNGVAERFNRLLNESITTMLAESNLPMQFWGEALAIFIHIYNRCSTSSLLNTTPFEMWKGSLVPSQVISERAEFDERYYPGLKQFSTPSGPLLLEPSTPATATSHSPSFVDFGIPPDEEEVVPAAHPGGEEPIAGQPEPAGLQPDPPAALPAPPPVPSAPAPIAEPEDLDTPIVLFHLHLILHLLARESEHGLPPPLALAPPRRSTPSPAPSLSPAPPSPSPAPPQPGPSQPTRHSTRTNLGVPPGEWWKVRETSPIPEDDESDDSDAHEDQDQESTYEDADTHLSEAAQAVSASDAKSYAEALKRPDAPKWIEATQKEFDGLIANGTWEYCQLPPGAKAIGCRWVLNIKHLADGTIDRYKARLVAQGFSQRPGFDYVETFAPTVHMATIRVILALAALEDLELYSIDISQAFLNGDLDVDIYMQQPEGFERGNPGDVVRLVKGLYGLKQAGRLGNPKLHSVLLQMGFKCLKSDASVYLFIKDDVRVIIPIFIDDITLAGRSVASIKAVIAELATHFKLGDLGPSSYLLGIEITRNRSLRSLSLSQRQDIINTLTTFSMFDCNPVSTPMDPGLSLSAADGPQTDSERQEMSTIPYINAVGALMYLSTCTRPDISYTVHKLARFNTNPGMAHWKAVKHLFRYLKGTMDLTLTYSPNPHSTELFRTFFDADHAGEIDSRKSTGGFVIMMGTGAVSWSSKLQSMVGLSTTEAEFVAGNEAGKELMWIRNLLTEIGYTFDGPSTLFIDNNSAISVAKNPTHHSKMKHVDLRLHWLRDMVESGYISPVHLCLRR</sequence>
<dbReference type="GO" id="GO:0005634">
    <property type="term" value="C:nucleus"/>
    <property type="evidence" value="ECO:0007669"/>
    <property type="project" value="UniProtKB-ARBA"/>
</dbReference>
<dbReference type="InterPro" id="IPR001584">
    <property type="entry name" value="Integrase_cat-core"/>
</dbReference>
<dbReference type="PROSITE" id="PS50994">
    <property type="entry name" value="INTEGRASE"/>
    <property type="match status" value="1"/>
</dbReference>
<evidence type="ECO:0000259" key="4">
    <source>
        <dbReference type="PROSITE" id="PS50994"/>
    </source>
</evidence>
<accession>A0AAD5UXJ4</accession>
<dbReference type="PANTHER" id="PTHR11439">
    <property type="entry name" value="GAG-POL-RELATED RETROTRANSPOSON"/>
    <property type="match status" value="1"/>
</dbReference>
<evidence type="ECO:0000313" key="5">
    <source>
        <dbReference type="EMBL" id="KAJ3480457.1"/>
    </source>
</evidence>